<dbReference type="Proteomes" id="UP001153620">
    <property type="component" value="Chromosome 2"/>
</dbReference>
<dbReference type="InterPro" id="IPR012617">
    <property type="entry name" value="AATF_C"/>
</dbReference>
<dbReference type="EMBL" id="OU895878">
    <property type="protein sequence ID" value="CAG9802637.1"/>
    <property type="molecule type" value="Genomic_DNA"/>
</dbReference>
<proteinExistence type="inferred from homology"/>
<dbReference type="InterPro" id="IPR025160">
    <property type="entry name" value="AATF"/>
</dbReference>
<evidence type="ECO:0000259" key="3">
    <source>
        <dbReference type="Pfam" id="PF08164"/>
    </source>
</evidence>
<gene>
    <name evidence="5" type="ORF">CHIRRI_LOCUS5543</name>
</gene>
<dbReference type="GO" id="GO:0005730">
    <property type="term" value="C:nucleolus"/>
    <property type="evidence" value="ECO:0007669"/>
    <property type="project" value="TreeGrafter"/>
</dbReference>
<dbReference type="GO" id="GO:0006357">
    <property type="term" value="P:regulation of transcription by RNA polymerase II"/>
    <property type="evidence" value="ECO:0007669"/>
    <property type="project" value="TreeGrafter"/>
</dbReference>
<organism evidence="5 6">
    <name type="scientific">Chironomus riparius</name>
    <dbReference type="NCBI Taxonomy" id="315576"/>
    <lineage>
        <taxon>Eukaryota</taxon>
        <taxon>Metazoa</taxon>
        <taxon>Ecdysozoa</taxon>
        <taxon>Arthropoda</taxon>
        <taxon>Hexapoda</taxon>
        <taxon>Insecta</taxon>
        <taxon>Pterygota</taxon>
        <taxon>Neoptera</taxon>
        <taxon>Endopterygota</taxon>
        <taxon>Diptera</taxon>
        <taxon>Nematocera</taxon>
        <taxon>Chironomoidea</taxon>
        <taxon>Chironomidae</taxon>
        <taxon>Chironominae</taxon>
        <taxon>Chironomus</taxon>
    </lineage>
</organism>
<evidence type="ECO:0000313" key="5">
    <source>
        <dbReference type="EMBL" id="CAG9802637.1"/>
    </source>
</evidence>
<evidence type="ECO:0000256" key="2">
    <source>
        <dbReference type="SAM" id="MobiDB-lite"/>
    </source>
</evidence>
<feature type="region of interest" description="Disordered" evidence="2">
    <location>
        <begin position="60"/>
        <end position="131"/>
    </location>
</feature>
<evidence type="ECO:0000256" key="1">
    <source>
        <dbReference type="ARBA" id="ARBA00008966"/>
    </source>
</evidence>
<feature type="compositionally biased region" description="Acidic residues" evidence="2">
    <location>
        <begin position="82"/>
        <end position="131"/>
    </location>
</feature>
<reference evidence="5" key="2">
    <citation type="submission" date="2022-10" db="EMBL/GenBank/DDBJ databases">
        <authorList>
            <consortium name="ENA_rothamsted_submissions"/>
            <consortium name="culmorum"/>
            <person name="King R."/>
        </authorList>
    </citation>
    <scope>NUCLEOTIDE SEQUENCE</scope>
</reference>
<dbReference type="InterPro" id="IPR039223">
    <property type="entry name" value="AATF/Bfr2"/>
</dbReference>
<feature type="compositionally biased region" description="Basic and acidic residues" evidence="2">
    <location>
        <begin position="60"/>
        <end position="78"/>
    </location>
</feature>
<comment type="similarity">
    <text evidence="1">Belongs to the AATF family.</text>
</comment>
<evidence type="ECO:0000313" key="6">
    <source>
        <dbReference type="Proteomes" id="UP001153620"/>
    </source>
</evidence>
<feature type="domain" description="Apoptosis-antagonizing transcription factor C-terminal" evidence="3">
    <location>
        <begin position="374"/>
        <end position="456"/>
    </location>
</feature>
<dbReference type="PANTHER" id="PTHR15565">
    <property type="entry name" value="AATF PROTEIN APOPTOSIS ANTAGONIZING TRANSCRIPTION FACTOR"/>
    <property type="match status" value="1"/>
</dbReference>
<evidence type="ECO:0008006" key="7">
    <source>
        <dbReference type="Google" id="ProtNLM"/>
    </source>
</evidence>
<keyword evidence="6" id="KW-1185">Reference proteome</keyword>
<evidence type="ECO:0000259" key="4">
    <source>
        <dbReference type="Pfam" id="PF13339"/>
    </source>
</evidence>
<dbReference type="PANTHER" id="PTHR15565:SF0">
    <property type="entry name" value="PROTEIN AATF"/>
    <property type="match status" value="1"/>
</dbReference>
<accession>A0A9N9RUA9</accession>
<dbReference type="Pfam" id="PF08164">
    <property type="entry name" value="TRAUB"/>
    <property type="match status" value="1"/>
</dbReference>
<protein>
    <recommendedName>
        <fullName evidence="7">Protein AATF</fullName>
    </recommendedName>
</protein>
<feature type="domain" description="AATF leucine zipper-containing" evidence="4">
    <location>
        <begin position="167"/>
        <end position="303"/>
    </location>
</feature>
<name>A0A9N9RUA9_9DIPT</name>
<dbReference type="OrthoDB" id="5783963at2759"/>
<sequence>MNRSMKKDTIADRISDILKPKELTEEREENEAKLENFDEHIEINQLSDIRKQTAKNLSELDKKYKGKVVSREQIEKEYGNSGDDDDLLTESEDENVEESDNSEDVEAENSDSDADNDDSGDGSDDESEQEDDFDISQFISKEQHPADVKSTEEHSTKLVNKETTSNEVKKGVCVQNQLKIWEKLLEIRIKSQKMLITANSFPDFDSFIELSEVEGTEFADKIETACDGVYNLLDNLLELQTTLVDGFSESKNVLKSCKRKNEENNGSLLMKRSKLAQYADRIEDNYDSYSKFRNQVLQKWNDRTKSLKDTKNPVINLNIMTKIENALLGKNEMIRKTQIYRGDYEIFGVEIPKKDDESQNDAHIPDIFDDSDFYHQLLRELIEYKSNTGDNQSELAQKFMELQNVRSKMKKRVETRASKGRKIRYNVHNKLVNFMPPKDTTEMTEEAKTELFNSLFGRANTQVVN</sequence>
<reference evidence="5" key="1">
    <citation type="submission" date="2022-01" db="EMBL/GenBank/DDBJ databases">
        <authorList>
            <person name="King R."/>
        </authorList>
    </citation>
    <scope>NUCLEOTIDE SEQUENCE</scope>
</reference>
<dbReference type="AlphaFoldDB" id="A0A9N9RUA9"/>
<dbReference type="Pfam" id="PF13339">
    <property type="entry name" value="AATF-Che1"/>
    <property type="match status" value="1"/>
</dbReference>